<accession>A0A7C2JXI3</accession>
<keyword evidence="1" id="KW-1133">Transmembrane helix</keyword>
<evidence type="ECO:0000256" key="1">
    <source>
        <dbReference type="SAM" id="Phobius"/>
    </source>
</evidence>
<keyword evidence="2" id="KW-0121">Carboxypeptidase</keyword>
<sequence length="225" mass="23088">MASLARREGALPFSFVRDGRSAPGRSSRRHMLGACPDDEHIPDGTCGAESMKHYSLFKSAVVALAAIGMMVPAPQLRAATAASTKVVTVDASVFDIGLKSDGVFAGRVVDHTGAPAAKAEVIVRQGHQVVAQTKTDAEGHFAVKGLRGGVYEVSSGKTVGTYRVWNETVAPPAAKEQALLVLGQNGARGQFGAMGGGVLLVAGIAIAALVVGIIALDEANDDSTP</sequence>
<keyword evidence="2" id="KW-0378">Hydrolase</keyword>
<organism evidence="2">
    <name type="scientific">Schlesneria paludicola</name>
    <dbReference type="NCBI Taxonomy" id="360056"/>
    <lineage>
        <taxon>Bacteria</taxon>
        <taxon>Pseudomonadati</taxon>
        <taxon>Planctomycetota</taxon>
        <taxon>Planctomycetia</taxon>
        <taxon>Planctomycetales</taxon>
        <taxon>Planctomycetaceae</taxon>
        <taxon>Schlesneria</taxon>
    </lineage>
</organism>
<keyword evidence="1" id="KW-0812">Transmembrane</keyword>
<dbReference type="GO" id="GO:0004180">
    <property type="term" value="F:carboxypeptidase activity"/>
    <property type="evidence" value="ECO:0007669"/>
    <property type="project" value="UniProtKB-KW"/>
</dbReference>
<feature type="transmembrane region" description="Helical" evidence="1">
    <location>
        <begin position="198"/>
        <end position="216"/>
    </location>
</feature>
<keyword evidence="2" id="KW-0645">Protease</keyword>
<comment type="caution">
    <text evidence="2">The sequence shown here is derived from an EMBL/GenBank/DDBJ whole genome shotgun (WGS) entry which is preliminary data.</text>
</comment>
<proteinExistence type="predicted"/>
<keyword evidence="1" id="KW-0472">Membrane</keyword>
<dbReference type="Gene3D" id="2.60.40.10">
    <property type="entry name" value="Immunoglobulins"/>
    <property type="match status" value="1"/>
</dbReference>
<evidence type="ECO:0000313" key="2">
    <source>
        <dbReference type="EMBL" id="HEN14926.1"/>
    </source>
</evidence>
<dbReference type="AlphaFoldDB" id="A0A7C2JXI3"/>
<reference evidence="2" key="1">
    <citation type="journal article" date="2020" name="mSystems">
        <title>Genome- and Community-Level Interaction Insights into Carbon Utilization and Element Cycling Functions of Hydrothermarchaeota in Hydrothermal Sediment.</title>
        <authorList>
            <person name="Zhou Z."/>
            <person name="Liu Y."/>
            <person name="Xu W."/>
            <person name="Pan J."/>
            <person name="Luo Z.H."/>
            <person name="Li M."/>
        </authorList>
    </citation>
    <scope>NUCLEOTIDE SEQUENCE [LARGE SCALE GENOMIC DNA]</scope>
    <source>
        <strain evidence="2">SpSt-339</strain>
    </source>
</reference>
<dbReference type="SUPFAM" id="SSF49478">
    <property type="entry name" value="Cna protein B-type domain"/>
    <property type="match status" value="1"/>
</dbReference>
<dbReference type="InterPro" id="IPR013783">
    <property type="entry name" value="Ig-like_fold"/>
</dbReference>
<dbReference type="Pfam" id="PF13620">
    <property type="entry name" value="CarboxypepD_reg"/>
    <property type="match status" value="1"/>
</dbReference>
<name>A0A7C2JXI3_9PLAN</name>
<dbReference type="EMBL" id="DSOK01000165">
    <property type="protein sequence ID" value="HEN14926.1"/>
    <property type="molecule type" value="Genomic_DNA"/>
</dbReference>
<protein>
    <submittedName>
        <fullName evidence="2">Carboxypeptidase regulatory-like domain-containing protein</fullName>
    </submittedName>
</protein>
<gene>
    <name evidence="2" type="ORF">ENQ76_05585</name>
</gene>